<proteinExistence type="predicted"/>
<dbReference type="PANTHER" id="PTHR39112">
    <property type="entry name" value="PROTEIN RALF-LIKE 27-RELATED"/>
    <property type="match status" value="1"/>
</dbReference>
<feature type="region of interest" description="Disordered" evidence="1">
    <location>
        <begin position="125"/>
        <end position="150"/>
    </location>
</feature>
<accession>A0A6A1VEZ5</accession>
<reference evidence="3 4" key="1">
    <citation type="journal article" date="2019" name="Plant Biotechnol. J.">
        <title>The red bayberry genome and genetic basis of sex determination.</title>
        <authorList>
            <person name="Jia H.M."/>
            <person name="Jia H.J."/>
            <person name="Cai Q.L."/>
            <person name="Wang Y."/>
            <person name="Zhao H.B."/>
            <person name="Yang W.F."/>
            <person name="Wang G.Y."/>
            <person name="Li Y.H."/>
            <person name="Zhan D.L."/>
            <person name="Shen Y.T."/>
            <person name="Niu Q.F."/>
            <person name="Chang L."/>
            <person name="Qiu J."/>
            <person name="Zhao L."/>
            <person name="Xie H.B."/>
            <person name="Fu W.Y."/>
            <person name="Jin J."/>
            <person name="Li X.W."/>
            <person name="Jiao Y."/>
            <person name="Zhou C.C."/>
            <person name="Tu T."/>
            <person name="Chai C.Y."/>
            <person name="Gao J.L."/>
            <person name="Fan L.J."/>
            <person name="van de Weg E."/>
            <person name="Wang J.Y."/>
            <person name="Gao Z.S."/>
        </authorList>
    </citation>
    <scope>NUCLEOTIDE SEQUENCE [LARGE SCALE GENOMIC DNA]</scope>
    <source>
        <tissue evidence="3">Leaves</tissue>
    </source>
</reference>
<keyword evidence="2" id="KW-0472">Membrane</keyword>
<comment type="caution">
    <text evidence="3">The sequence shown here is derived from an EMBL/GenBank/DDBJ whole genome shotgun (WGS) entry which is preliminary data.</text>
</comment>
<dbReference type="EMBL" id="RXIC02000024">
    <property type="protein sequence ID" value="KAB1211449.1"/>
    <property type="molecule type" value="Genomic_DNA"/>
</dbReference>
<feature type="region of interest" description="Disordered" evidence="1">
    <location>
        <begin position="1"/>
        <end position="97"/>
    </location>
</feature>
<dbReference type="OrthoDB" id="939422at2759"/>
<protein>
    <submittedName>
        <fullName evidence="3">Uncharacterized protein</fullName>
    </submittedName>
</protein>
<dbReference type="PANTHER" id="PTHR39112:SF1">
    <property type="entry name" value="PROTEIN RALF-LIKE 27"/>
    <property type="match status" value="1"/>
</dbReference>
<dbReference type="InterPro" id="IPR039252">
    <property type="entry name" value="RALFL27"/>
</dbReference>
<evidence type="ECO:0000313" key="4">
    <source>
        <dbReference type="Proteomes" id="UP000516437"/>
    </source>
</evidence>
<dbReference type="AlphaFoldDB" id="A0A6A1VEZ5"/>
<dbReference type="Proteomes" id="UP000516437">
    <property type="component" value="Chromosome 6"/>
</dbReference>
<keyword evidence="2" id="KW-0812">Transmembrane</keyword>
<evidence type="ECO:0000313" key="3">
    <source>
        <dbReference type="EMBL" id="KAB1211449.1"/>
    </source>
</evidence>
<feature type="compositionally biased region" description="Basic residues" evidence="1">
    <location>
        <begin position="20"/>
        <end position="41"/>
    </location>
</feature>
<feature type="compositionally biased region" description="Polar residues" evidence="1">
    <location>
        <begin position="1"/>
        <end position="10"/>
    </location>
</feature>
<name>A0A6A1VEZ5_9ROSI</name>
<keyword evidence="4" id="KW-1185">Reference proteome</keyword>
<keyword evidence="2" id="KW-1133">Transmembrane helix</keyword>
<feature type="transmembrane region" description="Helical" evidence="2">
    <location>
        <begin position="161"/>
        <end position="178"/>
    </location>
</feature>
<sequence>MHSQLTTGHITPNKILPRVPIRKKKKFHKTQPRWHCIKKKGIEKSGNTPLARGGLPFAGWLPATHSQGSHRGGFLASNREPRSGLPSNGGHPVKGSHPVRTRAQIWAPRHWPRWPPLRGSLDLGSRSSAGKPAAPLARGVAPDFSEQENNPLKGKTMGSELHGVIGLCLSFVVISIVFRTSTSMSMSGPSDFAENNIHRRCMPNGTNSDCAVVDAGEEYLSEDEQIKFVVRPNMPREISYRALQRPPVCNAEIYGNCIVHVSPYYRPCNYYTRCIRHRGQF</sequence>
<organism evidence="3 4">
    <name type="scientific">Morella rubra</name>
    <name type="common">Chinese bayberry</name>
    <dbReference type="NCBI Taxonomy" id="262757"/>
    <lineage>
        <taxon>Eukaryota</taxon>
        <taxon>Viridiplantae</taxon>
        <taxon>Streptophyta</taxon>
        <taxon>Embryophyta</taxon>
        <taxon>Tracheophyta</taxon>
        <taxon>Spermatophyta</taxon>
        <taxon>Magnoliopsida</taxon>
        <taxon>eudicotyledons</taxon>
        <taxon>Gunneridae</taxon>
        <taxon>Pentapetalae</taxon>
        <taxon>rosids</taxon>
        <taxon>fabids</taxon>
        <taxon>Fagales</taxon>
        <taxon>Myricaceae</taxon>
        <taxon>Morella</taxon>
    </lineage>
</organism>
<evidence type="ECO:0000256" key="2">
    <source>
        <dbReference type="SAM" id="Phobius"/>
    </source>
</evidence>
<evidence type="ECO:0000256" key="1">
    <source>
        <dbReference type="SAM" id="MobiDB-lite"/>
    </source>
</evidence>
<gene>
    <name evidence="3" type="ORF">CJ030_MR6G021361</name>
</gene>